<sequence>MPEHKLQRASRTARLFVVVVCLIIVLLEAWSAWRAYEVVIDESARDTSNMALALVQQADQSFKEIDVVLQGVQEHLHYDGADAPGRQRTHDFMVSSVAALPQLAMLTVYDETGLAISSSQSNLEQRYIQDDYFLHHQRVRTDHAYIGKPMRSRVSGQWVATMSRRVNHDDGSFAGVVVADIDLSHFQRYYEQFSIGRNGAILFGLNEGTVIFRQPLLSYSIGLDISKSALMTQYLAKSEHGSFEMHSPRDDIVRVTSFQRCKLYPTFVAVALAKDDVLEDWTRRLWIRGIVVLLLLIIISYGGNRLVSQVARRETAELEAITARTELERLYRTLEAQSQKDGLTDVFNRRYFDLALTAELSRLNRSGESLSLIMVDVDHFKRYNDTYGHAAGDICLKQVAAALGSVARRQGDIVARYGGEEFALILPNCNAASAVAISSRLVQAVRKLDIPHEGSPMGHVTISVGAASLASGKGTQVDARELIDIADAALYRAKEQGRDRAIQHDYPRLAVISDYPSLR</sequence>
<comment type="subcellular location">
    <subcellularLocation>
        <location evidence="1">Cell membrane</location>
        <topology evidence="1">Multi-pass membrane protein</topology>
    </subcellularLocation>
</comment>
<dbReference type="GO" id="GO:0052621">
    <property type="term" value="F:diguanylate cyclase activity"/>
    <property type="evidence" value="ECO:0007669"/>
    <property type="project" value="UniProtKB-EC"/>
</dbReference>
<organism evidence="10 11">
    <name type="scientific">Herbaspirillum rubrisubalbicans Os34</name>
    <dbReference type="NCBI Taxonomy" id="1235827"/>
    <lineage>
        <taxon>Bacteria</taxon>
        <taxon>Pseudomonadati</taxon>
        <taxon>Pseudomonadota</taxon>
        <taxon>Betaproteobacteria</taxon>
        <taxon>Burkholderiales</taxon>
        <taxon>Oxalobacteraceae</taxon>
        <taxon>Herbaspirillum</taxon>
    </lineage>
</organism>
<dbReference type="NCBIfam" id="TIGR00254">
    <property type="entry name" value="GGDEF"/>
    <property type="match status" value="1"/>
</dbReference>
<dbReference type="PROSITE" id="PS50887">
    <property type="entry name" value="GGDEF"/>
    <property type="match status" value="1"/>
</dbReference>
<evidence type="ECO:0000256" key="4">
    <source>
        <dbReference type="ARBA" id="ARBA00022692"/>
    </source>
</evidence>
<dbReference type="InterPro" id="IPR050469">
    <property type="entry name" value="Diguanylate_Cyclase"/>
</dbReference>
<dbReference type="RefSeq" id="WP_017454385.1">
    <property type="nucleotide sequence ID" value="NZ_CP008956.1"/>
</dbReference>
<dbReference type="Pfam" id="PF02743">
    <property type="entry name" value="dCache_1"/>
    <property type="match status" value="1"/>
</dbReference>
<dbReference type="Pfam" id="PF00990">
    <property type="entry name" value="GGDEF"/>
    <property type="match status" value="1"/>
</dbReference>
<dbReference type="PANTHER" id="PTHR45138">
    <property type="entry name" value="REGULATORY COMPONENTS OF SENSORY TRANSDUCTION SYSTEM"/>
    <property type="match status" value="1"/>
</dbReference>
<dbReference type="AlphaFoldDB" id="A0A6M3ZNJ3"/>
<dbReference type="CDD" id="cd01949">
    <property type="entry name" value="GGDEF"/>
    <property type="match status" value="1"/>
</dbReference>
<evidence type="ECO:0000256" key="3">
    <source>
        <dbReference type="ARBA" id="ARBA00022475"/>
    </source>
</evidence>
<name>A0A6M3ZNJ3_9BURK</name>
<dbReference type="InterPro" id="IPR043128">
    <property type="entry name" value="Rev_trsase/Diguanyl_cyclase"/>
</dbReference>
<dbReference type="FunFam" id="3.30.70.270:FF:000001">
    <property type="entry name" value="Diguanylate cyclase domain protein"/>
    <property type="match status" value="1"/>
</dbReference>
<gene>
    <name evidence="10" type="ORF">C798_07885</name>
</gene>
<keyword evidence="6 8" id="KW-0472">Membrane</keyword>
<dbReference type="SUPFAM" id="SSF55073">
    <property type="entry name" value="Nucleotide cyclase"/>
    <property type="match status" value="1"/>
</dbReference>
<evidence type="ECO:0000313" key="11">
    <source>
        <dbReference type="Proteomes" id="UP000501648"/>
    </source>
</evidence>
<dbReference type="EC" id="2.7.7.65" evidence="2"/>
<dbReference type="GO" id="GO:0043709">
    <property type="term" value="P:cell adhesion involved in single-species biofilm formation"/>
    <property type="evidence" value="ECO:0007669"/>
    <property type="project" value="TreeGrafter"/>
</dbReference>
<dbReference type="SUPFAM" id="SSF103190">
    <property type="entry name" value="Sensory domain-like"/>
    <property type="match status" value="1"/>
</dbReference>
<dbReference type="CDD" id="cd12914">
    <property type="entry name" value="PDC1_DGC_like"/>
    <property type="match status" value="1"/>
</dbReference>
<dbReference type="Gene3D" id="3.30.450.20">
    <property type="entry name" value="PAS domain"/>
    <property type="match status" value="2"/>
</dbReference>
<dbReference type="SMART" id="SM00267">
    <property type="entry name" value="GGDEF"/>
    <property type="match status" value="1"/>
</dbReference>
<keyword evidence="3" id="KW-1003">Cell membrane</keyword>
<dbReference type="CDD" id="cd12915">
    <property type="entry name" value="PDC2_DGC_like"/>
    <property type="match status" value="1"/>
</dbReference>
<protein>
    <recommendedName>
        <fullName evidence="2">diguanylate cyclase</fullName>
        <ecNumber evidence="2">2.7.7.65</ecNumber>
    </recommendedName>
</protein>
<evidence type="ECO:0000313" key="10">
    <source>
        <dbReference type="EMBL" id="QJQ00155.1"/>
    </source>
</evidence>
<dbReference type="GO" id="GO:1902201">
    <property type="term" value="P:negative regulation of bacterial-type flagellum-dependent cell motility"/>
    <property type="evidence" value="ECO:0007669"/>
    <property type="project" value="TreeGrafter"/>
</dbReference>
<keyword evidence="5 8" id="KW-1133">Transmembrane helix</keyword>
<dbReference type="InterPro" id="IPR000160">
    <property type="entry name" value="GGDEF_dom"/>
</dbReference>
<dbReference type="InterPro" id="IPR029151">
    <property type="entry name" value="Sensor-like_sf"/>
</dbReference>
<accession>A0A6M3ZNJ3</accession>
<dbReference type="Proteomes" id="UP000501648">
    <property type="component" value="Chromosome"/>
</dbReference>
<evidence type="ECO:0000256" key="7">
    <source>
        <dbReference type="ARBA" id="ARBA00034247"/>
    </source>
</evidence>
<evidence type="ECO:0000256" key="2">
    <source>
        <dbReference type="ARBA" id="ARBA00012528"/>
    </source>
</evidence>
<comment type="catalytic activity">
    <reaction evidence="7">
        <text>2 GTP = 3',3'-c-di-GMP + 2 diphosphate</text>
        <dbReference type="Rhea" id="RHEA:24898"/>
        <dbReference type="ChEBI" id="CHEBI:33019"/>
        <dbReference type="ChEBI" id="CHEBI:37565"/>
        <dbReference type="ChEBI" id="CHEBI:58805"/>
        <dbReference type="EC" id="2.7.7.65"/>
    </reaction>
</comment>
<dbReference type="Gene3D" id="3.30.70.270">
    <property type="match status" value="1"/>
</dbReference>
<dbReference type="InterPro" id="IPR033479">
    <property type="entry name" value="dCache_1"/>
</dbReference>
<dbReference type="GO" id="GO:0005886">
    <property type="term" value="C:plasma membrane"/>
    <property type="evidence" value="ECO:0007669"/>
    <property type="project" value="UniProtKB-SubCell"/>
</dbReference>
<feature type="transmembrane region" description="Helical" evidence="8">
    <location>
        <begin position="12"/>
        <end position="33"/>
    </location>
</feature>
<dbReference type="InterPro" id="IPR029787">
    <property type="entry name" value="Nucleotide_cyclase"/>
</dbReference>
<keyword evidence="4 8" id="KW-0812">Transmembrane</keyword>
<evidence type="ECO:0000256" key="5">
    <source>
        <dbReference type="ARBA" id="ARBA00022989"/>
    </source>
</evidence>
<evidence type="ECO:0000256" key="1">
    <source>
        <dbReference type="ARBA" id="ARBA00004651"/>
    </source>
</evidence>
<evidence type="ECO:0000259" key="9">
    <source>
        <dbReference type="PROSITE" id="PS50887"/>
    </source>
</evidence>
<evidence type="ECO:0000256" key="6">
    <source>
        <dbReference type="ARBA" id="ARBA00023136"/>
    </source>
</evidence>
<dbReference type="PANTHER" id="PTHR45138:SF9">
    <property type="entry name" value="DIGUANYLATE CYCLASE DGCM-RELATED"/>
    <property type="match status" value="1"/>
</dbReference>
<dbReference type="EMBL" id="CP008956">
    <property type="protein sequence ID" value="QJQ00155.1"/>
    <property type="molecule type" value="Genomic_DNA"/>
</dbReference>
<reference evidence="10 11" key="1">
    <citation type="journal article" date="2012" name="J. Bacteriol.">
        <title>Genome sequence of the pathogenic Herbaspirillum seropedicae strain Os34, isolated from rice roots.</title>
        <authorList>
            <person name="Ye W."/>
            <person name="Ye S."/>
            <person name="Liu J."/>
            <person name="Chang S."/>
            <person name="Chen M."/>
            <person name="Zhu B."/>
            <person name="Guo L."/>
            <person name="An Q."/>
        </authorList>
    </citation>
    <scope>NUCLEOTIDE SEQUENCE [LARGE SCALE GENOMIC DNA]</scope>
    <source>
        <strain evidence="10 11">Os34</strain>
    </source>
</reference>
<feature type="domain" description="GGDEF" evidence="9">
    <location>
        <begin position="368"/>
        <end position="506"/>
    </location>
</feature>
<evidence type="ECO:0000256" key="8">
    <source>
        <dbReference type="SAM" id="Phobius"/>
    </source>
</evidence>
<proteinExistence type="predicted"/>